<name>A0A378LRA2_9GAMM</name>
<dbReference type="InterPro" id="IPR029058">
    <property type="entry name" value="AB_hydrolase_fold"/>
</dbReference>
<dbReference type="EMBL" id="UGPB01000001">
    <property type="protein sequence ID" value="STY28349.1"/>
    <property type="molecule type" value="Genomic_DNA"/>
</dbReference>
<dbReference type="Gene3D" id="3.40.50.1820">
    <property type="entry name" value="alpha/beta hydrolase"/>
    <property type="match status" value="1"/>
</dbReference>
<accession>A0A378LRA2</accession>
<dbReference type="OrthoDB" id="5649236at2"/>
<dbReference type="GO" id="GO:0008236">
    <property type="term" value="F:serine-type peptidase activity"/>
    <property type="evidence" value="ECO:0007669"/>
    <property type="project" value="InterPro"/>
</dbReference>
<dbReference type="RefSeq" id="WP_031562674.1">
    <property type="nucleotide sequence ID" value="NZ_CAAAIS010000002.1"/>
</dbReference>
<keyword evidence="2" id="KW-1185">Reference proteome</keyword>
<dbReference type="AlphaFoldDB" id="A0A378LRA2"/>
<dbReference type="Proteomes" id="UP000255297">
    <property type="component" value="Unassembled WGS sequence"/>
</dbReference>
<evidence type="ECO:0000313" key="1">
    <source>
        <dbReference type="EMBL" id="STY28349.1"/>
    </source>
</evidence>
<proteinExistence type="predicted"/>
<evidence type="ECO:0000313" key="2">
    <source>
        <dbReference type="Proteomes" id="UP000255297"/>
    </source>
</evidence>
<organism evidence="1 2">
    <name type="scientific">Legionella wadsworthii</name>
    <dbReference type="NCBI Taxonomy" id="28088"/>
    <lineage>
        <taxon>Bacteria</taxon>
        <taxon>Pseudomonadati</taxon>
        <taxon>Pseudomonadota</taxon>
        <taxon>Gammaproteobacteria</taxon>
        <taxon>Legionellales</taxon>
        <taxon>Legionellaceae</taxon>
        <taxon>Legionella</taxon>
    </lineage>
</organism>
<gene>
    <name evidence="1" type="ORF">NCTC11532_00519</name>
</gene>
<sequence>MFLKTETETKAKTQIFTPFDAIYYQGANSTQTQLLNYTDQIVEASTGEMMWSEGRNNLKPLRIISNVHVGPEIADVNLQPYATTLDYINPLKWVFTAGAWSRNYYYGVKIQPASNPTKESVAYHSPIFPQMSYGQKSDIESHHKKYLSWKENKTNDDLVLMGVSRGTAATFCAFATYKYPEVKLVILEGAIDSMENVMKNMAKHYVGNDRVANLWVSGVRSAVTFLSRNGMFGYKNDGASPLSLVENFPENIPVVFITSKIDTTVVPQSTRNIASALNNRGKNDVYLLQLKNSRHPLYAYDDREDHDQYESLIHAIYKKYGLKHDEELAKNGEHLLETCLLEKPNASLTLQ</sequence>
<protein>
    <submittedName>
        <fullName evidence="1">Uncharacterized protein</fullName>
    </submittedName>
</protein>
<dbReference type="SUPFAM" id="SSF53474">
    <property type="entry name" value="alpha/beta-Hydrolases"/>
    <property type="match status" value="1"/>
</dbReference>
<dbReference type="GO" id="GO:0006508">
    <property type="term" value="P:proteolysis"/>
    <property type="evidence" value="ECO:0007669"/>
    <property type="project" value="InterPro"/>
</dbReference>
<reference evidence="1 2" key="1">
    <citation type="submission" date="2018-06" db="EMBL/GenBank/DDBJ databases">
        <authorList>
            <consortium name="Pathogen Informatics"/>
            <person name="Doyle S."/>
        </authorList>
    </citation>
    <scope>NUCLEOTIDE SEQUENCE [LARGE SCALE GENOMIC DNA]</scope>
    <source>
        <strain evidence="1 2">NCTC11532</strain>
    </source>
</reference>